<organism evidence="2 3">
    <name type="scientific">Roseateles subflavus</name>
    <dbReference type="NCBI Taxonomy" id="3053353"/>
    <lineage>
        <taxon>Bacteria</taxon>
        <taxon>Pseudomonadati</taxon>
        <taxon>Pseudomonadota</taxon>
        <taxon>Betaproteobacteria</taxon>
        <taxon>Burkholderiales</taxon>
        <taxon>Sphaerotilaceae</taxon>
        <taxon>Roseateles</taxon>
    </lineage>
</organism>
<feature type="signal peptide" evidence="1">
    <location>
        <begin position="1"/>
        <end position="19"/>
    </location>
</feature>
<sequence>MKRIALCRFKPACPPCAFRMMTAATWMSPLAIGEAPISTAKNLTADQFRKVFAVAFRRELVRAFFAEVWAQGGEQTIAEVVRKVVPADDYAKALRVWYARSRGEHIPGPAVVAEVRRVFPGLHLDLHHPMLAWLEKRDLDERTIRRYKATMPDYWRTLGVALSAMPTSELQPSLWLVEELRLDKLGYLDALMLFAAERRSSRATPSRRTALNRVLWLLPVLYPDDPLWMHCAAGTDRVRLTYLMALIDHSMGLDGEDSPAGEFQFGDRFSRMFKQHWDLEQRRGRLPQACRTERSRRHFFAQLWRYGIERERG</sequence>
<accession>A0ABT7LH33</accession>
<keyword evidence="3" id="KW-1185">Reference proteome</keyword>
<evidence type="ECO:0000313" key="2">
    <source>
        <dbReference type="EMBL" id="MDL5030960.1"/>
    </source>
</evidence>
<evidence type="ECO:0000256" key="1">
    <source>
        <dbReference type="SAM" id="SignalP"/>
    </source>
</evidence>
<reference evidence="2 3" key="1">
    <citation type="submission" date="2023-06" db="EMBL/GenBank/DDBJ databases">
        <title>Pelomonas sp. APW6 16S ribosomal RNA gene genome sequencing and assembly.</title>
        <authorList>
            <person name="Woo H."/>
        </authorList>
    </citation>
    <scope>NUCLEOTIDE SEQUENCE [LARGE SCALE GENOMIC DNA]</scope>
    <source>
        <strain evidence="2 3">APW6</strain>
    </source>
</reference>
<dbReference type="EMBL" id="JASVDS010000001">
    <property type="protein sequence ID" value="MDL5030960.1"/>
    <property type="molecule type" value="Genomic_DNA"/>
</dbReference>
<dbReference type="Proteomes" id="UP001238603">
    <property type="component" value="Unassembled WGS sequence"/>
</dbReference>
<keyword evidence="1" id="KW-0732">Signal</keyword>
<name>A0ABT7LH33_9BURK</name>
<protein>
    <recommendedName>
        <fullName evidence="4">Integrase</fullName>
    </recommendedName>
</protein>
<evidence type="ECO:0008006" key="4">
    <source>
        <dbReference type="Google" id="ProtNLM"/>
    </source>
</evidence>
<evidence type="ECO:0000313" key="3">
    <source>
        <dbReference type="Proteomes" id="UP001238603"/>
    </source>
</evidence>
<comment type="caution">
    <text evidence="2">The sequence shown here is derived from an EMBL/GenBank/DDBJ whole genome shotgun (WGS) entry which is preliminary data.</text>
</comment>
<proteinExistence type="predicted"/>
<feature type="chain" id="PRO_5045211065" description="Integrase" evidence="1">
    <location>
        <begin position="20"/>
        <end position="313"/>
    </location>
</feature>
<gene>
    <name evidence="2" type="ORF">QRD43_03495</name>
</gene>